<keyword evidence="3" id="KW-1185">Reference proteome</keyword>
<protein>
    <submittedName>
        <fullName evidence="2">Uncharacterized protein</fullName>
    </submittedName>
</protein>
<feature type="region of interest" description="Disordered" evidence="1">
    <location>
        <begin position="141"/>
        <end position="160"/>
    </location>
</feature>
<dbReference type="Proteomes" id="UP000660454">
    <property type="component" value="Unassembled WGS sequence"/>
</dbReference>
<accession>A0ABQ4GXA5</accession>
<evidence type="ECO:0000313" key="3">
    <source>
        <dbReference type="Proteomes" id="UP000660454"/>
    </source>
</evidence>
<feature type="compositionally biased region" description="Basic residues" evidence="1">
    <location>
        <begin position="1"/>
        <end position="14"/>
    </location>
</feature>
<reference evidence="2 3" key="1">
    <citation type="submission" date="2021-01" db="EMBL/GenBank/DDBJ databases">
        <title>Whole genome shotgun sequence of Microbispora siamensis NBRC 104113.</title>
        <authorList>
            <person name="Komaki H."/>
            <person name="Tamura T."/>
        </authorList>
    </citation>
    <scope>NUCLEOTIDE SEQUENCE [LARGE SCALE GENOMIC DNA]</scope>
    <source>
        <strain evidence="2 3">NBRC 104113</strain>
    </source>
</reference>
<name>A0ABQ4GXA5_9ACTN</name>
<organism evidence="2 3">
    <name type="scientific">Microbispora siamensis</name>
    <dbReference type="NCBI Taxonomy" id="564413"/>
    <lineage>
        <taxon>Bacteria</taxon>
        <taxon>Bacillati</taxon>
        <taxon>Actinomycetota</taxon>
        <taxon>Actinomycetes</taxon>
        <taxon>Streptosporangiales</taxon>
        <taxon>Streptosporangiaceae</taxon>
        <taxon>Microbispora</taxon>
    </lineage>
</organism>
<evidence type="ECO:0000313" key="2">
    <source>
        <dbReference type="EMBL" id="GIH66066.1"/>
    </source>
</evidence>
<dbReference type="EMBL" id="BOOF01000048">
    <property type="protein sequence ID" value="GIH66066.1"/>
    <property type="molecule type" value="Genomic_DNA"/>
</dbReference>
<feature type="compositionally biased region" description="Basic and acidic residues" evidence="1">
    <location>
        <begin position="143"/>
        <end position="160"/>
    </location>
</feature>
<feature type="compositionally biased region" description="Acidic residues" evidence="1">
    <location>
        <begin position="32"/>
        <end position="43"/>
    </location>
</feature>
<sequence>MHHRLGARSPRRARPSGPRHPLDAAALGDVPADGDTDDSDGMDADGVAEFLAGPVVAPVAAPVAEEDGCGVAFATVVAVSGAPVVMKTSTPVATATTATTATVAYVILRASRLRSSRRLASSRRMAARMRFTFRCDMGTPETAPRDVVGRHHSRERVTRI</sequence>
<evidence type="ECO:0000256" key="1">
    <source>
        <dbReference type="SAM" id="MobiDB-lite"/>
    </source>
</evidence>
<gene>
    <name evidence="2" type="ORF">Msi02_68830</name>
</gene>
<proteinExistence type="predicted"/>
<comment type="caution">
    <text evidence="2">The sequence shown here is derived from an EMBL/GenBank/DDBJ whole genome shotgun (WGS) entry which is preliminary data.</text>
</comment>
<feature type="region of interest" description="Disordered" evidence="1">
    <location>
        <begin position="1"/>
        <end position="44"/>
    </location>
</feature>